<evidence type="ECO:0000313" key="2">
    <source>
        <dbReference type="Proteomes" id="UP000013306"/>
    </source>
</evidence>
<dbReference type="RefSeq" id="WP_015604310.1">
    <property type="nucleotide sequence ID" value="NC_021175.1"/>
</dbReference>
<reference evidence="1 2" key="1">
    <citation type="journal article" date="2013" name="Genome Announc.">
        <title>Complete Genome Sequence of an Oral Commensal, Streptococcus oligofermentans Strain AS 1.3089.</title>
        <authorList>
            <person name="Tong H."/>
            <person name="Shang N."/>
            <person name="Liu L."/>
            <person name="Wang X."/>
            <person name="Cai J."/>
            <person name="Dong X."/>
        </authorList>
    </citation>
    <scope>NUCLEOTIDE SEQUENCE [LARGE SCALE GENOMIC DNA]</scope>
    <source>
        <strain evidence="1 2">AS 1.3089</strain>
    </source>
</reference>
<keyword evidence="2" id="KW-1185">Reference proteome</keyword>
<accession>A0ABM5NHR2</accession>
<protein>
    <submittedName>
        <fullName evidence="1">Uncharacterized protein</fullName>
    </submittedName>
</protein>
<gene>
    <name evidence="1" type="ORF">I872_00920</name>
</gene>
<dbReference type="Proteomes" id="UP000013306">
    <property type="component" value="Chromosome"/>
</dbReference>
<sequence length="134" mass="15710">MSRDDKSFFHNTEKNLVSGKMLGQLKVVIFSERLSILTFMEGTNAEEQGFSFYMKDGNIYADEKELIMGKIPLKIRLFLLLKKKETYLSVTFLLQTKILLFQKIKKQISSFARKLIFCFPTERFISIQMTVYVI</sequence>
<name>A0ABM5NHR2_STRCR</name>
<organism evidence="1 2">
    <name type="scientific">Streptococcus cristatus AS 1.3089</name>
    <dbReference type="NCBI Taxonomy" id="1302863"/>
    <lineage>
        <taxon>Bacteria</taxon>
        <taxon>Bacillati</taxon>
        <taxon>Bacillota</taxon>
        <taxon>Bacilli</taxon>
        <taxon>Lactobacillales</taxon>
        <taxon>Streptococcaceae</taxon>
        <taxon>Streptococcus</taxon>
    </lineage>
</organism>
<dbReference type="EMBL" id="CP004409">
    <property type="protein sequence ID" value="AGK70315.1"/>
    <property type="molecule type" value="Genomic_DNA"/>
</dbReference>
<proteinExistence type="predicted"/>
<evidence type="ECO:0000313" key="1">
    <source>
        <dbReference type="EMBL" id="AGK70315.1"/>
    </source>
</evidence>